<dbReference type="EC" id="2.1.1.-" evidence="4"/>
<dbReference type="GO" id="GO:0032259">
    <property type="term" value="P:methylation"/>
    <property type="evidence" value="ECO:0007669"/>
    <property type="project" value="UniProtKB-KW"/>
</dbReference>
<sequence length="300" mass="34566">MANVQQLELSNFIKKVHENLRNDSKKIGTDKAWEEHCLKHEMLVQYAAAMHELASKHWESNYAKENATAFSRINWICNYCNFYFHGGEILRQGIREQEIGIKLNLVVEIEITKYEKIKLLDVGSCYNPFKAFPHFDVTAIDIAPATEDVFLCDFLNVDIASDPAIISSGNVTCLQESSFNAVVFSLFLEYLPSPQQRLMCCQKAYDLLTLEGLLIIVTPDSKHVGANAKIMKSWRFNLARLGFSRIKYEKFSHIHCMAFRKSLKSNIASRWADLQDSALFYHKMYIPQDFNTENNEENIN</sequence>
<dbReference type="PANTHER" id="PTHR21008">
    <property type="entry name" value="S-ADENOSYLMETHIONINE SENSOR UPSTREAM OF MTORC1-RELATED"/>
    <property type="match status" value="1"/>
</dbReference>
<accession>A0AAN7ZDW1</accession>
<keyword evidence="3 4" id="KW-0949">S-adenosyl-L-methionine</keyword>
<comment type="caution">
    <text evidence="5">The sequence shown here is derived from an EMBL/GenBank/DDBJ whole genome shotgun (WGS) entry which is preliminary data.</text>
</comment>
<evidence type="ECO:0000313" key="6">
    <source>
        <dbReference type="Proteomes" id="UP001329430"/>
    </source>
</evidence>
<evidence type="ECO:0000256" key="2">
    <source>
        <dbReference type="ARBA" id="ARBA00022679"/>
    </source>
</evidence>
<proteinExistence type="inferred from homology"/>
<dbReference type="Gene3D" id="3.40.50.150">
    <property type="entry name" value="Vaccinia Virus protein VP39"/>
    <property type="match status" value="1"/>
</dbReference>
<feature type="binding site" evidence="4">
    <location>
        <position position="141"/>
    </location>
    <ligand>
        <name>S-adenosyl-L-methionine</name>
        <dbReference type="ChEBI" id="CHEBI:59789"/>
    </ligand>
</feature>
<dbReference type="InterPro" id="IPR029063">
    <property type="entry name" value="SAM-dependent_MTases_sf"/>
</dbReference>
<evidence type="ECO:0000313" key="5">
    <source>
        <dbReference type="EMBL" id="KAK5642485.1"/>
    </source>
</evidence>
<dbReference type="Pfam" id="PF11968">
    <property type="entry name" value="Bmt2"/>
    <property type="match status" value="1"/>
</dbReference>
<dbReference type="GO" id="GO:0008168">
    <property type="term" value="F:methyltransferase activity"/>
    <property type="evidence" value="ECO:0007669"/>
    <property type="project" value="UniProtKB-UniRule"/>
</dbReference>
<evidence type="ECO:0000256" key="1">
    <source>
        <dbReference type="ARBA" id="ARBA00022603"/>
    </source>
</evidence>
<dbReference type="EMBL" id="JAVRBK010000006">
    <property type="protein sequence ID" value="KAK5642485.1"/>
    <property type="molecule type" value="Genomic_DNA"/>
</dbReference>
<comment type="function">
    <text evidence="4">S-adenosyl-L-methionine-binding protein that acts as an inhibitor of mTORC1 signaling. Acts as a sensor of S-adenosyl-L-methionine to signal methionine sufficiency to mTORC1. Probably also acts as a S-adenosyl-L-methionine-dependent methyltransferase.</text>
</comment>
<protein>
    <recommendedName>
        <fullName evidence="4">S-adenosylmethionine sensor upstream of mTORC1</fullName>
    </recommendedName>
    <alternativeName>
        <fullName evidence="4">Probable methyltransferase BMT2 homolog</fullName>
        <ecNumber evidence="4">2.1.1.-</ecNumber>
    </alternativeName>
</protein>
<comment type="similarity">
    <text evidence="4">Belongs to the BMT2 family.</text>
</comment>
<gene>
    <name evidence="5" type="ORF">RI129_008652</name>
</gene>
<dbReference type="GO" id="GO:1904262">
    <property type="term" value="P:negative regulation of TORC1 signaling"/>
    <property type="evidence" value="ECO:0007669"/>
    <property type="project" value="TreeGrafter"/>
</dbReference>
<keyword evidence="6" id="KW-1185">Reference proteome</keyword>
<name>A0AAN7ZDW1_9COLE</name>
<dbReference type="SUPFAM" id="SSF53335">
    <property type="entry name" value="S-adenosyl-L-methionine-dependent methyltransferases"/>
    <property type="match status" value="1"/>
</dbReference>
<reference evidence="5 6" key="1">
    <citation type="journal article" date="2024" name="Insects">
        <title>An Improved Chromosome-Level Genome Assembly of the Firefly Pyrocoelia pectoralis.</title>
        <authorList>
            <person name="Fu X."/>
            <person name="Meyer-Rochow V.B."/>
            <person name="Ballantyne L."/>
            <person name="Zhu X."/>
        </authorList>
    </citation>
    <scope>NUCLEOTIDE SEQUENCE [LARGE SCALE GENOMIC DNA]</scope>
    <source>
        <strain evidence="5">XCY_ONT2</strain>
    </source>
</reference>
<evidence type="ECO:0000256" key="4">
    <source>
        <dbReference type="HAMAP-Rule" id="MF_03044"/>
    </source>
</evidence>
<keyword evidence="2 4" id="KW-0808">Transferase</keyword>
<feature type="binding site" evidence="4">
    <location>
        <position position="123"/>
    </location>
    <ligand>
        <name>S-adenosyl-L-methionine</name>
        <dbReference type="ChEBI" id="CHEBI:59789"/>
    </ligand>
</feature>
<dbReference type="HAMAP" id="MF_03044">
    <property type="entry name" value="BMT2"/>
    <property type="match status" value="1"/>
</dbReference>
<dbReference type="InterPro" id="IPR021867">
    <property type="entry name" value="Bmt2/SAMTOR"/>
</dbReference>
<dbReference type="Proteomes" id="UP001329430">
    <property type="component" value="Chromosome 6"/>
</dbReference>
<organism evidence="5 6">
    <name type="scientific">Pyrocoelia pectoralis</name>
    <dbReference type="NCBI Taxonomy" id="417401"/>
    <lineage>
        <taxon>Eukaryota</taxon>
        <taxon>Metazoa</taxon>
        <taxon>Ecdysozoa</taxon>
        <taxon>Arthropoda</taxon>
        <taxon>Hexapoda</taxon>
        <taxon>Insecta</taxon>
        <taxon>Pterygota</taxon>
        <taxon>Neoptera</taxon>
        <taxon>Endopterygota</taxon>
        <taxon>Coleoptera</taxon>
        <taxon>Polyphaga</taxon>
        <taxon>Elateriformia</taxon>
        <taxon>Elateroidea</taxon>
        <taxon>Lampyridae</taxon>
        <taxon>Lampyrinae</taxon>
        <taxon>Pyrocoelia</taxon>
    </lineage>
</organism>
<keyword evidence="1 4" id="KW-0489">Methyltransferase</keyword>
<dbReference type="PANTHER" id="PTHR21008:SF0">
    <property type="entry name" value="S-ADENOSYLMETHIONINE SENSOR UPSTREAM OF MTORC1"/>
    <property type="match status" value="1"/>
</dbReference>
<evidence type="ECO:0000256" key="3">
    <source>
        <dbReference type="ARBA" id="ARBA00022691"/>
    </source>
</evidence>
<dbReference type="AlphaFoldDB" id="A0AAN7ZDW1"/>